<evidence type="ECO:0000313" key="2">
    <source>
        <dbReference type="EMBL" id="SNR55200.1"/>
    </source>
</evidence>
<evidence type="ECO:0000256" key="1">
    <source>
        <dbReference type="SAM" id="Phobius"/>
    </source>
</evidence>
<accession>A0A238X914</accession>
<dbReference type="EMBL" id="FZNR01000003">
    <property type="protein sequence ID" value="SNR55200.1"/>
    <property type="molecule type" value="Genomic_DNA"/>
</dbReference>
<protein>
    <submittedName>
        <fullName evidence="2">Uncharacterized protein</fullName>
    </submittedName>
</protein>
<dbReference type="RefSeq" id="WP_089292834.1">
    <property type="nucleotide sequence ID" value="NZ_BOMU01000040.1"/>
</dbReference>
<dbReference type="Proteomes" id="UP000198415">
    <property type="component" value="Unassembled WGS sequence"/>
</dbReference>
<keyword evidence="1" id="KW-0472">Membrane</keyword>
<proteinExistence type="predicted"/>
<gene>
    <name evidence="2" type="ORF">SAMN06264365_103178</name>
</gene>
<name>A0A238X914_9ACTN</name>
<dbReference type="AlphaFoldDB" id="A0A238X914"/>
<keyword evidence="3" id="KW-1185">Reference proteome</keyword>
<evidence type="ECO:0000313" key="3">
    <source>
        <dbReference type="Proteomes" id="UP000198415"/>
    </source>
</evidence>
<organism evidence="2 3">
    <name type="scientific">Actinoplanes regularis</name>
    <dbReference type="NCBI Taxonomy" id="52697"/>
    <lineage>
        <taxon>Bacteria</taxon>
        <taxon>Bacillati</taxon>
        <taxon>Actinomycetota</taxon>
        <taxon>Actinomycetes</taxon>
        <taxon>Micromonosporales</taxon>
        <taxon>Micromonosporaceae</taxon>
        <taxon>Actinoplanes</taxon>
    </lineage>
</organism>
<reference evidence="2 3" key="1">
    <citation type="submission" date="2017-06" db="EMBL/GenBank/DDBJ databases">
        <authorList>
            <person name="Kim H.J."/>
            <person name="Triplett B.A."/>
        </authorList>
    </citation>
    <scope>NUCLEOTIDE SEQUENCE [LARGE SCALE GENOMIC DNA]</scope>
    <source>
        <strain evidence="2 3">DSM 43151</strain>
    </source>
</reference>
<keyword evidence="1" id="KW-1133">Transmembrane helix</keyword>
<dbReference type="OrthoDB" id="3298745at2"/>
<sequence length="334" mass="35356">MTDQLEELFAGMRAEVIREIKSPGTDAAHRTVRRRRTTGAVSAAVAALVAIGVVVGLTGLPRTSTLPADPATLAETARRALHESTGGTALFEAAAPVTADYSAAQTAYYGAITLHLACAGTGKITLLVEAREHDAAPYKEIARVDANCSADPEPTSTTFGFDWVSDQVVLRLADPGTSAGQAGFAYRATSDTGKPYPARPLYFGVPNRDSSLISPEILKSLMHRSGQGVFGNHKTIGGNVKPTSILSRGGMPDGEYRLLLVCLGSGTVTFELHHKEKLLFRTEMRCGSPAVQQEFPIGRIADANAQGKLSDVHLGHRSDSPGLALVSWAMFDVA</sequence>
<keyword evidence="1" id="KW-0812">Transmembrane</keyword>
<feature type="transmembrane region" description="Helical" evidence="1">
    <location>
        <begin position="40"/>
        <end position="60"/>
    </location>
</feature>